<dbReference type="PANTHER" id="PTHR12526">
    <property type="entry name" value="GLYCOSYLTRANSFERASE"/>
    <property type="match status" value="1"/>
</dbReference>
<accession>A0ABW3HYF9</accession>
<dbReference type="EMBL" id="JBHTJM010000002">
    <property type="protein sequence ID" value="MFD0962597.1"/>
    <property type="molecule type" value="Genomic_DNA"/>
</dbReference>
<keyword evidence="4" id="KW-1185">Reference proteome</keyword>
<gene>
    <name evidence="3" type="ORF">ACFQ1O_01110</name>
</gene>
<feature type="domain" description="Glycosyl transferase family 1" evidence="1">
    <location>
        <begin position="166"/>
        <end position="329"/>
    </location>
</feature>
<evidence type="ECO:0000259" key="1">
    <source>
        <dbReference type="Pfam" id="PF00534"/>
    </source>
</evidence>
<dbReference type="Pfam" id="PF00534">
    <property type="entry name" value="Glycos_transf_1"/>
    <property type="match status" value="1"/>
</dbReference>
<proteinExistence type="predicted"/>
<keyword evidence="3" id="KW-0328">Glycosyltransferase</keyword>
<reference evidence="4" key="1">
    <citation type="journal article" date="2019" name="Int. J. Syst. Evol. Microbiol.">
        <title>The Global Catalogue of Microorganisms (GCM) 10K type strain sequencing project: providing services to taxonomists for standard genome sequencing and annotation.</title>
        <authorList>
            <consortium name="The Broad Institute Genomics Platform"/>
            <consortium name="The Broad Institute Genome Sequencing Center for Infectious Disease"/>
            <person name="Wu L."/>
            <person name="Ma J."/>
        </authorList>
    </citation>
    <scope>NUCLEOTIDE SEQUENCE [LARGE SCALE GENOMIC DNA]</scope>
    <source>
        <strain evidence="4">CCUG 62114</strain>
    </source>
</reference>
<name>A0ABW3HYF9_9FLAO</name>
<evidence type="ECO:0000313" key="3">
    <source>
        <dbReference type="EMBL" id="MFD0962597.1"/>
    </source>
</evidence>
<dbReference type="Pfam" id="PF13439">
    <property type="entry name" value="Glyco_transf_4"/>
    <property type="match status" value="1"/>
</dbReference>
<feature type="domain" description="Glycosyltransferase subfamily 4-like N-terminal" evidence="2">
    <location>
        <begin position="12"/>
        <end position="135"/>
    </location>
</feature>
<dbReference type="RefSeq" id="WP_377712426.1">
    <property type="nucleotide sequence ID" value="NZ_JBHTJM010000002.1"/>
</dbReference>
<dbReference type="Gene3D" id="3.40.50.2000">
    <property type="entry name" value="Glycogen Phosphorylase B"/>
    <property type="match status" value="2"/>
</dbReference>
<comment type="caution">
    <text evidence="3">The sequence shown here is derived from an EMBL/GenBank/DDBJ whole genome shotgun (WGS) entry which is preliminary data.</text>
</comment>
<dbReference type="CDD" id="cd03801">
    <property type="entry name" value="GT4_PimA-like"/>
    <property type="match status" value="1"/>
</dbReference>
<dbReference type="Proteomes" id="UP001596997">
    <property type="component" value="Unassembled WGS sequence"/>
</dbReference>
<dbReference type="InterPro" id="IPR001296">
    <property type="entry name" value="Glyco_trans_1"/>
</dbReference>
<evidence type="ECO:0000259" key="2">
    <source>
        <dbReference type="Pfam" id="PF13439"/>
    </source>
</evidence>
<protein>
    <submittedName>
        <fullName evidence="3">Glycosyltransferase family 4 protein</fullName>
        <ecNumber evidence="3">2.4.-.-</ecNumber>
    </submittedName>
</protein>
<dbReference type="EC" id="2.4.-.-" evidence="3"/>
<dbReference type="GO" id="GO:0016757">
    <property type="term" value="F:glycosyltransferase activity"/>
    <property type="evidence" value="ECO:0007669"/>
    <property type="project" value="UniProtKB-KW"/>
</dbReference>
<sequence>MRVLQLIDSLEPGGAERLAVTLANGLQSKVAFSAICATRKEGPFKNNIKKEVPYLLLRKKSAFDFASYFRLRKFIKQHRISIIHAHSSSFFTAFVMRLFGLRVKIIWHDHFGNSEFLHNRKHGALKIASLFFYNTIVVNHNLKVWVEQKLFVKEAILLNNFIPSDTEEIKTTKLQGEKGKRIVCLANLRPQKDHLLLLNAFKTVLESYPDWTLHLLGKDFEDEYSQDINNIVKDLKDKAFVYGSVPDVINTISQAEIGVLSSKSEGLPISLLEYGKSKLAVISTDVGDCKKVIIDHKTGLLVPKEDEKKLSDSLLRLIKDSNLRNDIGNELHRHVIANFSEQAVLDKVINIYAKKTI</sequence>
<keyword evidence="3" id="KW-0808">Transferase</keyword>
<organism evidence="3 4">
    <name type="scientific">Pseudofulvibacter geojedonensis</name>
    <dbReference type="NCBI Taxonomy" id="1123758"/>
    <lineage>
        <taxon>Bacteria</taxon>
        <taxon>Pseudomonadati</taxon>
        <taxon>Bacteroidota</taxon>
        <taxon>Flavobacteriia</taxon>
        <taxon>Flavobacteriales</taxon>
        <taxon>Flavobacteriaceae</taxon>
        <taxon>Pseudofulvibacter</taxon>
    </lineage>
</organism>
<evidence type="ECO:0000313" key="4">
    <source>
        <dbReference type="Proteomes" id="UP001596997"/>
    </source>
</evidence>
<dbReference type="SUPFAM" id="SSF53756">
    <property type="entry name" value="UDP-Glycosyltransferase/glycogen phosphorylase"/>
    <property type="match status" value="1"/>
</dbReference>
<dbReference type="InterPro" id="IPR028098">
    <property type="entry name" value="Glyco_trans_4-like_N"/>
</dbReference>